<reference evidence="3" key="1">
    <citation type="submission" date="2009-08" db="EMBL/GenBank/DDBJ databases">
        <title>Annotation of Salpingoeca rosetta.</title>
        <authorList>
            <consortium name="The Broad Institute Genome Sequencing Platform"/>
            <person name="Russ C."/>
            <person name="Cuomo C."/>
            <person name="Burger G."/>
            <person name="Gray M.W."/>
            <person name="Holland P.W.H."/>
            <person name="King N."/>
            <person name="Lang F.B.F."/>
            <person name="Roger A.J."/>
            <person name="Ruiz-Trillo I."/>
            <person name="Young S.K."/>
            <person name="Zeng Q."/>
            <person name="Gargeya S."/>
            <person name="Alvarado L."/>
            <person name="Berlin A."/>
            <person name="Chapman S.B."/>
            <person name="Chen Z."/>
            <person name="Freedman E."/>
            <person name="Gellesch M."/>
            <person name="Goldberg J."/>
            <person name="Griggs A."/>
            <person name="Gujja S."/>
            <person name="Heilman E."/>
            <person name="Heiman D."/>
            <person name="Howarth C."/>
            <person name="Mehta T."/>
            <person name="Neiman D."/>
            <person name="Pearson M."/>
            <person name="Roberts A."/>
            <person name="Saif S."/>
            <person name="Shea T."/>
            <person name="Shenoy N."/>
            <person name="Sisk P."/>
            <person name="Stolte C."/>
            <person name="Sykes S."/>
            <person name="White J."/>
            <person name="Yandava C."/>
            <person name="Haas B."/>
            <person name="Nusbaum C."/>
            <person name="Birren B."/>
        </authorList>
    </citation>
    <scope>NUCLEOTIDE SEQUENCE [LARGE SCALE GENOMIC DNA]</scope>
    <source>
        <strain evidence="3">ATCC 50818</strain>
    </source>
</reference>
<dbReference type="KEGG" id="sre:PTSG_04044"/>
<evidence type="ECO:0000313" key="3">
    <source>
        <dbReference type="EMBL" id="EGD83437.1"/>
    </source>
</evidence>
<dbReference type="InterPro" id="IPR011990">
    <property type="entry name" value="TPR-like_helical_dom_sf"/>
</dbReference>
<protein>
    <submittedName>
        <fullName evidence="3">Tetratricopeptide repeat protein 36</fullName>
    </submittedName>
</protein>
<dbReference type="PANTHER" id="PTHR21405">
    <property type="entry name" value="CDNA SEQUENCE BC021608"/>
    <property type="match status" value="1"/>
</dbReference>
<dbReference type="GO" id="GO:0006570">
    <property type="term" value="P:tyrosine metabolic process"/>
    <property type="evidence" value="ECO:0007669"/>
    <property type="project" value="TreeGrafter"/>
</dbReference>
<dbReference type="AlphaFoldDB" id="F2U7M0"/>
<dbReference type="STRING" id="946362.F2U7M0"/>
<dbReference type="GeneID" id="16075519"/>
<dbReference type="PANTHER" id="PTHR21405:SF0">
    <property type="entry name" value="TETRATRICOPEPTIDE REPEAT PROTEIN 36"/>
    <property type="match status" value="1"/>
</dbReference>
<dbReference type="EMBL" id="GL832963">
    <property type="protein sequence ID" value="EGD83437.1"/>
    <property type="molecule type" value="Genomic_DNA"/>
</dbReference>
<feature type="region of interest" description="Disordered" evidence="2">
    <location>
        <begin position="1"/>
        <end position="20"/>
    </location>
</feature>
<keyword evidence="4" id="KW-1185">Reference proteome</keyword>
<dbReference type="InParanoid" id="F2U7M0"/>
<evidence type="ECO:0000313" key="4">
    <source>
        <dbReference type="Proteomes" id="UP000007799"/>
    </source>
</evidence>
<organism evidence="4">
    <name type="scientific">Salpingoeca rosetta (strain ATCC 50818 / BSB-021)</name>
    <dbReference type="NCBI Taxonomy" id="946362"/>
    <lineage>
        <taxon>Eukaryota</taxon>
        <taxon>Choanoflagellata</taxon>
        <taxon>Craspedida</taxon>
        <taxon>Salpingoecidae</taxon>
        <taxon>Salpingoeca</taxon>
    </lineage>
</organism>
<dbReference type="Proteomes" id="UP000007799">
    <property type="component" value="Unassembled WGS sequence"/>
</dbReference>
<dbReference type="OMA" id="CNQMLCE"/>
<proteinExistence type="inferred from homology"/>
<comment type="similarity">
    <text evidence="1">Belongs to the TTC36 family.</text>
</comment>
<dbReference type="FunCoup" id="F2U7M0">
    <property type="interactions" value="1"/>
</dbReference>
<dbReference type="eggNOG" id="KOG4555">
    <property type="taxonomic scope" value="Eukaryota"/>
</dbReference>
<dbReference type="RefSeq" id="XP_004994941.1">
    <property type="nucleotide sequence ID" value="XM_004994884.1"/>
</dbReference>
<feature type="compositionally biased region" description="Basic and acidic residues" evidence="2">
    <location>
        <begin position="42"/>
        <end position="62"/>
    </location>
</feature>
<dbReference type="InterPro" id="IPR038906">
    <property type="entry name" value="TTC36"/>
</dbReference>
<feature type="region of interest" description="Disordered" evidence="2">
    <location>
        <begin position="191"/>
        <end position="217"/>
    </location>
</feature>
<feature type="compositionally biased region" description="Polar residues" evidence="2">
    <location>
        <begin position="204"/>
        <end position="217"/>
    </location>
</feature>
<dbReference type="OrthoDB" id="539634at2759"/>
<evidence type="ECO:0000256" key="1">
    <source>
        <dbReference type="ARBA" id="ARBA00006995"/>
    </source>
</evidence>
<feature type="region of interest" description="Disordered" evidence="2">
    <location>
        <begin position="32"/>
        <end position="62"/>
    </location>
</feature>
<dbReference type="SUPFAM" id="SSF48452">
    <property type="entry name" value="TPR-like"/>
    <property type="match status" value="1"/>
</dbReference>
<sequence>MTDKADQQPQQQQVEGHVPCEEDVLEAIFNPNMPFGSATQEPELHGPADAKEDTEEEKRMREKERAAIKLAEDQKLDEALAAFSELIKENPSRAAGYNDRAQVYQMKGDKDSAMKDLDYAIEKCELSTKVAQQVYAQRGVLKRLNGDTEGARKDFETAGMYGNAWARHEAVKLNPYAALCNQMLKQAVDKLSGKAPEAQAAATKGQNGDHTTSTPSS</sequence>
<accession>F2U7M0</accession>
<name>F2U7M0_SALR5</name>
<gene>
    <name evidence="3" type="ORF">PTSG_04044</name>
</gene>
<dbReference type="Gene3D" id="1.25.40.10">
    <property type="entry name" value="Tetratricopeptide repeat domain"/>
    <property type="match status" value="1"/>
</dbReference>
<evidence type="ECO:0000256" key="2">
    <source>
        <dbReference type="SAM" id="MobiDB-lite"/>
    </source>
</evidence>